<keyword evidence="3" id="KW-1185">Reference proteome</keyword>
<feature type="transmembrane region" description="Helical" evidence="1">
    <location>
        <begin position="105"/>
        <end position="128"/>
    </location>
</feature>
<gene>
    <name evidence="2" type="ORF">GTP46_26995</name>
</gene>
<feature type="transmembrane region" description="Helical" evidence="1">
    <location>
        <begin position="12"/>
        <end position="33"/>
    </location>
</feature>
<evidence type="ECO:0000313" key="3">
    <source>
        <dbReference type="Proteomes" id="UP000479335"/>
    </source>
</evidence>
<keyword evidence="1" id="KW-0812">Transmembrane</keyword>
<dbReference type="RefSeq" id="WP_161009719.1">
    <property type="nucleotide sequence ID" value="NZ_WWCN01000024.1"/>
</dbReference>
<dbReference type="AlphaFoldDB" id="A0A6L8KFR2"/>
<accession>A0A6L8KFR2</accession>
<dbReference type="Pfam" id="PF14087">
    <property type="entry name" value="DUF4267"/>
    <property type="match status" value="1"/>
</dbReference>
<proteinExistence type="predicted"/>
<evidence type="ECO:0000313" key="2">
    <source>
        <dbReference type="EMBL" id="MYM26283.1"/>
    </source>
</evidence>
<organism evidence="2 3">
    <name type="scientific">Duganella flavida</name>
    <dbReference type="NCBI Taxonomy" id="2692175"/>
    <lineage>
        <taxon>Bacteria</taxon>
        <taxon>Pseudomonadati</taxon>
        <taxon>Pseudomonadota</taxon>
        <taxon>Betaproteobacteria</taxon>
        <taxon>Burkholderiales</taxon>
        <taxon>Oxalobacteraceae</taxon>
        <taxon>Telluria group</taxon>
        <taxon>Duganella</taxon>
    </lineage>
</organism>
<comment type="caution">
    <text evidence="2">The sequence shown here is derived from an EMBL/GenBank/DDBJ whole genome shotgun (WGS) entry which is preliminary data.</text>
</comment>
<keyword evidence="1" id="KW-0472">Membrane</keyword>
<keyword evidence="1" id="KW-1133">Transmembrane helix</keyword>
<dbReference type="Proteomes" id="UP000479335">
    <property type="component" value="Unassembled WGS sequence"/>
</dbReference>
<dbReference type="InterPro" id="IPR025363">
    <property type="entry name" value="DUF4267"/>
</dbReference>
<dbReference type="EMBL" id="WWCN01000024">
    <property type="protein sequence ID" value="MYM26283.1"/>
    <property type="molecule type" value="Genomic_DNA"/>
</dbReference>
<evidence type="ECO:0000256" key="1">
    <source>
        <dbReference type="SAM" id="Phobius"/>
    </source>
</evidence>
<reference evidence="2 3" key="1">
    <citation type="submission" date="2019-12" db="EMBL/GenBank/DDBJ databases">
        <title>Novel species isolated from a subtropical stream in China.</title>
        <authorList>
            <person name="Lu H."/>
        </authorList>
    </citation>
    <scope>NUCLEOTIDE SEQUENCE [LARGE SCALE GENOMIC DNA]</scope>
    <source>
        <strain evidence="2 3">FT135W</strain>
    </source>
</reference>
<protein>
    <submittedName>
        <fullName evidence="2">DUF4267 domain-containing protein</fullName>
    </submittedName>
</protein>
<feature type="transmembrane region" description="Helical" evidence="1">
    <location>
        <begin position="63"/>
        <end position="85"/>
    </location>
</feature>
<name>A0A6L8KFR2_9BURK</name>
<sequence>MRSTNQLSWQSPYTILTLILGIALVFLGANFMIQPHEGATGYGLTVGSIDADGLLRAKGLRDLVAGLFFFCLVTFSSTRTVALFMMTSTLIPYGDALIVAMTPGAPAYAVPMHAGTATFMLILSVLMLRRASRSVGVAGTAGAVSA</sequence>